<protein>
    <submittedName>
        <fullName evidence="4">Response regulator</fullName>
    </submittedName>
</protein>
<dbReference type="GO" id="GO:0000160">
    <property type="term" value="P:phosphorelay signal transduction system"/>
    <property type="evidence" value="ECO:0007669"/>
    <property type="project" value="InterPro"/>
</dbReference>
<evidence type="ECO:0000313" key="4">
    <source>
        <dbReference type="EMBL" id="XBY43886.1"/>
    </source>
</evidence>
<dbReference type="SUPFAM" id="SSF52172">
    <property type="entry name" value="CheY-like"/>
    <property type="match status" value="1"/>
</dbReference>
<dbReference type="Gene3D" id="3.40.50.2300">
    <property type="match status" value="1"/>
</dbReference>
<dbReference type="RefSeq" id="WP_407048984.1">
    <property type="nucleotide sequence ID" value="NZ_CP158568.1"/>
</dbReference>
<accession>A0AAU7X744</accession>
<feature type="domain" description="Response regulatory" evidence="3">
    <location>
        <begin position="124"/>
        <end position="253"/>
    </location>
</feature>
<dbReference type="Pfam" id="PF00072">
    <property type="entry name" value="Response_reg"/>
    <property type="match status" value="1"/>
</dbReference>
<organism evidence="4">
    <name type="scientific">Methyloraptor flagellatus</name>
    <dbReference type="NCBI Taxonomy" id="3162530"/>
    <lineage>
        <taxon>Bacteria</taxon>
        <taxon>Pseudomonadati</taxon>
        <taxon>Pseudomonadota</taxon>
        <taxon>Alphaproteobacteria</taxon>
        <taxon>Hyphomicrobiales</taxon>
        <taxon>Ancalomicrobiaceae</taxon>
        <taxon>Methyloraptor</taxon>
    </lineage>
</organism>
<proteinExistence type="predicted"/>
<evidence type="ECO:0000259" key="3">
    <source>
        <dbReference type="PROSITE" id="PS50110"/>
    </source>
</evidence>
<dbReference type="PANTHER" id="PTHR45339">
    <property type="entry name" value="HYBRID SIGNAL TRANSDUCTION HISTIDINE KINASE J"/>
    <property type="match status" value="1"/>
</dbReference>
<dbReference type="PROSITE" id="PS50110">
    <property type="entry name" value="RESPONSE_REGULATORY"/>
    <property type="match status" value="1"/>
</dbReference>
<dbReference type="SMART" id="SM00448">
    <property type="entry name" value="REC"/>
    <property type="match status" value="1"/>
</dbReference>
<reference evidence="4" key="1">
    <citation type="submission" date="2024-06" db="EMBL/GenBank/DDBJ databases">
        <title>Methylostella associata gen. nov., sp. nov., a novel Ancalomicrobiaceae-affiliated facultatively methylotrophic bacteria that feed on methanotrophs of the genus Methylococcus.</title>
        <authorList>
            <person name="Saltykova V."/>
            <person name="Danilova O.V."/>
            <person name="Oshkin I.Y."/>
            <person name="Belova S.E."/>
            <person name="Pimenov N.V."/>
            <person name="Dedysh S.N."/>
        </authorList>
    </citation>
    <scope>NUCLEOTIDE SEQUENCE</scope>
    <source>
        <strain evidence="4">S20</strain>
    </source>
</reference>
<dbReference type="AlphaFoldDB" id="A0AAU7X744"/>
<name>A0AAU7X744_9HYPH</name>
<dbReference type="KEGG" id="mflg:ABS361_17745"/>
<dbReference type="InterPro" id="IPR001789">
    <property type="entry name" value="Sig_transdc_resp-reg_receiver"/>
</dbReference>
<feature type="modified residue" description="4-aspartylphosphate" evidence="2">
    <location>
        <position position="178"/>
    </location>
</feature>
<evidence type="ECO:0000256" key="2">
    <source>
        <dbReference type="PROSITE-ProRule" id="PRU00169"/>
    </source>
</evidence>
<sequence length="256" mass="25831">MALGAAVDVLTPAEALSPRGLSLVGRADGLMVDHIEGGDAGLVLRALSAAGVTLPAAVLVAPADRVSLDRLRGAGFAAHLVKPVRARSLVRVAAALAAGRPIEADPGEADLGEPPIRAIGRPLDVLLADDNEINALLGRAMLENLGHRVEVVADGRAAVAAVARRRAEGRPFDAFLTDLHMPGMGGAAAIRAIRAAETESGAETGAGPRLLAIVQTADATAASRAEATAAGADATLVKPVDSAALAALFETRLARS</sequence>
<dbReference type="PANTHER" id="PTHR45339:SF3">
    <property type="entry name" value="HISTIDINE KINASE"/>
    <property type="match status" value="1"/>
</dbReference>
<keyword evidence="1 2" id="KW-0597">Phosphoprotein</keyword>
<gene>
    <name evidence="4" type="ORF">ABS361_17745</name>
</gene>
<dbReference type="InterPro" id="IPR011006">
    <property type="entry name" value="CheY-like_superfamily"/>
</dbReference>
<dbReference type="EMBL" id="CP158568">
    <property type="protein sequence ID" value="XBY43886.1"/>
    <property type="molecule type" value="Genomic_DNA"/>
</dbReference>
<evidence type="ECO:0000256" key="1">
    <source>
        <dbReference type="ARBA" id="ARBA00022553"/>
    </source>
</evidence>